<name>A0A399J6U7_9MICC</name>
<dbReference type="RefSeq" id="WP_119425873.1">
    <property type="nucleotide sequence ID" value="NZ_QQXK01000039.1"/>
</dbReference>
<reference evidence="1 2" key="1">
    <citation type="submission" date="2018-07" db="EMBL/GenBank/DDBJ databases">
        <title>Arthrobacter sp. nov., isolated from raw cow's milk with high bacterial count.</title>
        <authorList>
            <person name="Hahne J."/>
            <person name="Isele D."/>
            <person name="Lipski A."/>
        </authorList>
    </citation>
    <scope>NUCLEOTIDE SEQUENCE [LARGE SCALE GENOMIC DNA]</scope>
    <source>
        <strain evidence="1 2">JZ R-35</strain>
    </source>
</reference>
<accession>A0A399J6U7</accession>
<evidence type="ECO:0008006" key="3">
    <source>
        <dbReference type="Google" id="ProtNLM"/>
    </source>
</evidence>
<dbReference type="Proteomes" id="UP000265419">
    <property type="component" value="Unassembled WGS sequence"/>
</dbReference>
<dbReference type="EMBL" id="QQXK01000039">
    <property type="protein sequence ID" value="RII41044.1"/>
    <property type="molecule type" value="Genomic_DNA"/>
</dbReference>
<dbReference type="GO" id="GO:0016491">
    <property type="term" value="F:oxidoreductase activity"/>
    <property type="evidence" value="ECO:0007669"/>
    <property type="project" value="InterPro"/>
</dbReference>
<gene>
    <name evidence="1" type="ORF">DWB68_14710</name>
</gene>
<dbReference type="InterPro" id="IPR000415">
    <property type="entry name" value="Nitroreductase-like"/>
</dbReference>
<organism evidence="1 2">
    <name type="scientific">Galactobacter valiniphilus</name>
    <dbReference type="NCBI Taxonomy" id="2676122"/>
    <lineage>
        <taxon>Bacteria</taxon>
        <taxon>Bacillati</taxon>
        <taxon>Actinomycetota</taxon>
        <taxon>Actinomycetes</taxon>
        <taxon>Micrococcales</taxon>
        <taxon>Micrococcaceae</taxon>
        <taxon>Galactobacter</taxon>
    </lineage>
</organism>
<comment type="caution">
    <text evidence="1">The sequence shown here is derived from an EMBL/GenBank/DDBJ whole genome shotgun (WGS) entry which is preliminary data.</text>
</comment>
<keyword evidence="2" id="KW-1185">Reference proteome</keyword>
<sequence length="361" mass="37848">MTLTALPGLLLHQAYGPLTPGDPVHPGPRGNAWSALGAGTAATSAGATSPAAELALEVLEALLAPRGLHLTEDGSATSIQRRAVPSAGASYGVRAHLLEPAVEGDWRRWAYDPELGTLTLRHPETEFLVPAAWAAAASLDSPSRALLVFSVLPGRAFSRYRHRAWPLWLADAAYAAAGAEHLLGTTAVLASELQGGVAGLHGALAWPRSAHAEAWLRRGLAPELPLAVVPLPAARPAWLAARAERLSARRSPHHARFLAGQRRPGGAADRLAVAAQQPWITGAERVVTWTLEVGGSEPTRLLTAAWAAPLAAGRRLYAEHAEGSWSSRPVSGLVASSGTWVVHALASLRPDRPATHGGIRT</sequence>
<dbReference type="AlphaFoldDB" id="A0A399J6U7"/>
<protein>
    <recommendedName>
        <fullName evidence="3">SagB/ThcOx family dehydrogenase</fullName>
    </recommendedName>
</protein>
<dbReference type="Gene3D" id="3.40.109.10">
    <property type="entry name" value="NADH Oxidase"/>
    <property type="match status" value="1"/>
</dbReference>
<evidence type="ECO:0000313" key="2">
    <source>
        <dbReference type="Proteomes" id="UP000265419"/>
    </source>
</evidence>
<proteinExistence type="predicted"/>
<evidence type="ECO:0000313" key="1">
    <source>
        <dbReference type="EMBL" id="RII41044.1"/>
    </source>
</evidence>